<dbReference type="HOGENOM" id="CLU_2095204_0_0_6"/>
<dbReference type="AlphaFoldDB" id="D4ZK93"/>
<dbReference type="OrthoDB" id="6402129at2"/>
<evidence type="ECO:0000313" key="2">
    <source>
        <dbReference type="EMBL" id="BAJ02092.1"/>
    </source>
</evidence>
<evidence type="ECO:0000313" key="3">
    <source>
        <dbReference type="Proteomes" id="UP000002350"/>
    </source>
</evidence>
<dbReference type="RefSeq" id="WP_013051397.1">
    <property type="nucleotide sequence ID" value="NC_014012.1"/>
</dbReference>
<evidence type="ECO:0000256" key="1">
    <source>
        <dbReference type="SAM" id="SignalP"/>
    </source>
</evidence>
<dbReference type="KEGG" id="svo:SVI_2121"/>
<reference evidence="3" key="1">
    <citation type="journal article" date="2010" name="Mol. Biosyst.">
        <title>Complete genome sequence and comparative analysis of Shewanella violacea, a psychrophilic and piezophilic bacterium from deep sea floor sediments.</title>
        <authorList>
            <person name="Aono E."/>
            <person name="Baba T."/>
            <person name="Ara T."/>
            <person name="Nishi T."/>
            <person name="Nakamichi T."/>
            <person name="Inamoto E."/>
            <person name="Toyonaga H."/>
            <person name="Hasegawa M."/>
            <person name="Takai Y."/>
            <person name="Okumura Y."/>
            <person name="Baba M."/>
            <person name="Tomita M."/>
            <person name="Kato C."/>
            <person name="Oshima T."/>
            <person name="Nakasone K."/>
            <person name="Mori H."/>
        </authorList>
    </citation>
    <scope>NUCLEOTIDE SEQUENCE [LARGE SCALE GENOMIC DNA]</scope>
    <source>
        <strain evidence="3">JCM 10179 / CIP 106290 / LMG 19151 / DSS12</strain>
    </source>
</reference>
<feature type="chain" id="PRO_5003067833" description="Lipoprotein" evidence="1">
    <location>
        <begin position="18"/>
        <end position="116"/>
    </location>
</feature>
<proteinExistence type="predicted"/>
<accession>D4ZK93</accession>
<keyword evidence="1" id="KW-0732">Signal</keyword>
<gene>
    <name evidence="2" type="ordered locus">SVI_2121</name>
</gene>
<sequence>MKFIIILLCLFSSTVFSEDIAIDAVKKHPKIIEFLSDKPRDQYWIDFHQMKLGGSCGFTGCQWRKLVSLVVTSKSANALSETIIALVNGEQPSHNSNIKVRFVELENLDEKQFKTQ</sequence>
<evidence type="ECO:0008006" key="4">
    <source>
        <dbReference type="Google" id="ProtNLM"/>
    </source>
</evidence>
<protein>
    <recommendedName>
        <fullName evidence="4">Lipoprotein</fullName>
    </recommendedName>
</protein>
<dbReference type="Proteomes" id="UP000002350">
    <property type="component" value="Chromosome"/>
</dbReference>
<organism evidence="2 3">
    <name type="scientific">Shewanella violacea (strain JCM 10179 / CIP 106290 / LMG 19151 / DSS12)</name>
    <dbReference type="NCBI Taxonomy" id="637905"/>
    <lineage>
        <taxon>Bacteria</taxon>
        <taxon>Pseudomonadati</taxon>
        <taxon>Pseudomonadota</taxon>
        <taxon>Gammaproteobacteria</taxon>
        <taxon>Alteromonadales</taxon>
        <taxon>Shewanellaceae</taxon>
        <taxon>Shewanella</taxon>
    </lineage>
</organism>
<feature type="signal peptide" evidence="1">
    <location>
        <begin position="1"/>
        <end position="17"/>
    </location>
</feature>
<keyword evidence="3" id="KW-1185">Reference proteome</keyword>
<name>D4ZK93_SHEVD</name>
<dbReference type="EMBL" id="AP011177">
    <property type="protein sequence ID" value="BAJ02092.1"/>
    <property type="molecule type" value="Genomic_DNA"/>
</dbReference>